<feature type="non-terminal residue" evidence="2">
    <location>
        <position position="92"/>
    </location>
</feature>
<evidence type="ECO:0000313" key="2">
    <source>
        <dbReference type="EMBL" id="CAE8627471.1"/>
    </source>
</evidence>
<comment type="caution">
    <text evidence="2">The sequence shown here is derived from an EMBL/GenBank/DDBJ whole genome shotgun (WGS) entry which is preliminary data.</text>
</comment>
<name>A0A813GR37_POLGL</name>
<gene>
    <name evidence="2" type="ORF">PGLA2088_LOCUS633</name>
</gene>
<protein>
    <submittedName>
        <fullName evidence="2">Uncharacterized protein</fullName>
    </submittedName>
</protein>
<evidence type="ECO:0000313" key="3">
    <source>
        <dbReference type="Proteomes" id="UP000626109"/>
    </source>
</evidence>
<dbReference type="Proteomes" id="UP000626109">
    <property type="component" value="Unassembled WGS sequence"/>
</dbReference>
<reference evidence="2" key="1">
    <citation type="submission" date="2021-02" db="EMBL/GenBank/DDBJ databases">
        <authorList>
            <person name="Dougan E. K."/>
            <person name="Rhodes N."/>
            <person name="Thang M."/>
            <person name="Chan C."/>
        </authorList>
    </citation>
    <scope>NUCLEOTIDE SEQUENCE</scope>
</reference>
<accession>A0A813GR37</accession>
<sequence>FLHISRQVTPMPYVPAGAPESEFRDIWISGRVGDSRSRCLATSLHQKGHEVTLVDVKQSSEIPVAAWGQVAVEQPRKSGRQADTTKRQRPER</sequence>
<organism evidence="2 3">
    <name type="scientific">Polarella glacialis</name>
    <name type="common">Dinoflagellate</name>
    <dbReference type="NCBI Taxonomy" id="89957"/>
    <lineage>
        <taxon>Eukaryota</taxon>
        <taxon>Sar</taxon>
        <taxon>Alveolata</taxon>
        <taxon>Dinophyceae</taxon>
        <taxon>Suessiales</taxon>
        <taxon>Suessiaceae</taxon>
        <taxon>Polarella</taxon>
    </lineage>
</organism>
<dbReference type="AlphaFoldDB" id="A0A813GR37"/>
<evidence type="ECO:0000256" key="1">
    <source>
        <dbReference type="SAM" id="MobiDB-lite"/>
    </source>
</evidence>
<dbReference type="EMBL" id="CAJNNW010000436">
    <property type="protein sequence ID" value="CAE8627471.1"/>
    <property type="molecule type" value="Genomic_DNA"/>
</dbReference>
<feature type="region of interest" description="Disordered" evidence="1">
    <location>
        <begin position="72"/>
        <end position="92"/>
    </location>
</feature>
<proteinExistence type="predicted"/>
<feature type="compositionally biased region" description="Basic and acidic residues" evidence="1">
    <location>
        <begin position="83"/>
        <end position="92"/>
    </location>
</feature>